<dbReference type="GO" id="GO:0005634">
    <property type="term" value="C:nucleus"/>
    <property type="evidence" value="ECO:0007669"/>
    <property type="project" value="UniProtKB-SubCell"/>
</dbReference>
<reference evidence="6 7" key="1">
    <citation type="submission" date="2024-07" db="EMBL/GenBank/DDBJ databases">
        <title>Chromosome-level genome assembly of the water stick insect Ranatra chinensis (Heteroptera: Nepidae).</title>
        <authorList>
            <person name="Liu X."/>
        </authorList>
    </citation>
    <scope>NUCLEOTIDE SEQUENCE [LARGE SCALE GENOMIC DNA]</scope>
    <source>
        <strain evidence="6">Cailab_2021Rc</strain>
        <tissue evidence="6">Muscle</tissue>
    </source>
</reference>
<name>A0ABD0YVY9_9HEMI</name>
<comment type="caution">
    <text evidence="6">The sequence shown here is derived from an EMBL/GenBank/DDBJ whole genome shotgun (WGS) entry which is preliminary data.</text>
</comment>
<keyword evidence="3" id="KW-0507">mRNA processing</keyword>
<sequence length="248" mass="27123">FQQQPGKFSIEEFESIGTINGLPAHEFSIDALEEKPWRKPGADITDYFNYGFNEETWRAYCERQKTMRMHESGVGLGGLGVSRVSALPVVNDNSKYSGVNSTVLVGGVGGGSGGLGGVRKAGPPPGPRRSGVIDVIGGSGVASRRATDSPPKENAIQVMTADKRDYGRKNFDMSIPPPGFEASQPPIPPVVPSYPPHPYNQDFYNPEVDTYYQAYEPTQDLQWNNQVLPKNNITYFDVFHINILSVLG</sequence>
<keyword evidence="4" id="KW-0539">Nucleus</keyword>
<dbReference type="GO" id="GO:0006397">
    <property type="term" value="P:mRNA processing"/>
    <property type="evidence" value="ECO:0007669"/>
    <property type="project" value="UniProtKB-KW"/>
</dbReference>
<evidence type="ECO:0000256" key="2">
    <source>
        <dbReference type="ARBA" id="ARBA00007459"/>
    </source>
</evidence>
<protein>
    <recommendedName>
        <fullName evidence="5">Pre-mRNA polyadenylation factor Fip1 domain-containing protein</fullName>
    </recommendedName>
</protein>
<proteinExistence type="inferred from homology"/>
<feature type="non-terminal residue" evidence="6">
    <location>
        <position position="1"/>
    </location>
</feature>
<evidence type="ECO:0000259" key="5">
    <source>
        <dbReference type="Pfam" id="PF05182"/>
    </source>
</evidence>
<dbReference type="PANTHER" id="PTHR13484">
    <property type="entry name" value="FIP1-LIKE 1 PROTEIN"/>
    <property type="match status" value="1"/>
</dbReference>
<keyword evidence="7" id="KW-1185">Reference proteome</keyword>
<evidence type="ECO:0000313" key="6">
    <source>
        <dbReference type="EMBL" id="KAL1140117.1"/>
    </source>
</evidence>
<dbReference type="InterPro" id="IPR051187">
    <property type="entry name" value="Pre-mRNA_3'-end_processing_reg"/>
</dbReference>
<dbReference type="Proteomes" id="UP001558652">
    <property type="component" value="Unassembled WGS sequence"/>
</dbReference>
<organism evidence="6 7">
    <name type="scientific">Ranatra chinensis</name>
    <dbReference type="NCBI Taxonomy" id="642074"/>
    <lineage>
        <taxon>Eukaryota</taxon>
        <taxon>Metazoa</taxon>
        <taxon>Ecdysozoa</taxon>
        <taxon>Arthropoda</taxon>
        <taxon>Hexapoda</taxon>
        <taxon>Insecta</taxon>
        <taxon>Pterygota</taxon>
        <taxon>Neoptera</taxon>
        <taxon>Paraneoptera</taxon>
        <taxon>Hemiptera</taxon>
        <taxon>Heteroptera</taxon>
        <taxon>Panheteroptera</taxon>
        <taxon>Nepomorpha</taxon>
        <taxon>Nepidae</taxon>
        <taxon>Ranatrinae</taxon>
        <taxon>Ranatra</taxon>
    </lineage>
</organism>
<evidence type="ECO:0000313" key="7">
    <source>
        <dbReference type="Proteomes" id="UP001558652"/>
    </source>
</evidence>
<evidence type="ECO:0000256" key="1">
    <source>
        <dbReference type="ARBA" id="ARBA00004123"/>
    </source>
</evidence>
<feature type="domain" description="Pre-mRNA polyadenylation factor Fip1" evidence="5">
    <location>
        <begin position="27"/>
        <end position="68"/>
    </location>
</feature>
<dbReference type="EMBL" id="JBFDAA010000001">
    <property type="protein sequence ID" value="KAL1140117.1"/>
    <property type="molecule type" value="Genomic_DNA"/>
</dbReference>
<dbReference type="InterPro" id="IPR007854">
    <property type="entry name" value="Fip1_dom"/>
</dbReference>
<comment type="similarity">
    <text evidence="2">Belongs to the FIP1 family.</text>
</comment>
<gene>
    <name evidence="6" type="ORF">AAG570_000049</name>
</gene>
<dbReference type="PANTHER" id="PTHR13484:SF0">
    <property type="entry name" value="PRE-MRNA 3'-END-PROCESSING FACTOR FIP1"/>
    <property type="match status" value="1"/>
</dbReference>
<accession>A0ABD0YVY9</accession>
<evidence type="ECO:0000256" key="4">
    <source>
        <dbReference type="ARBA" id="ARBA00023242"/>
    </source>
</evidence>
<dbReference type="Pfam" id="PF05182">
    <property type="entry name" value="Fip1"/>
    <property type="match status" value="1"/>
</dbReference>
<dbReference type="AlphaFoldDB" id="A0ABD0YVY9"/>
<comment type="subcellular location">
    <subcellularLocation>
        <location evidence="1">Nucleus</location>
    </subcellularLocation>
</comment>
<evidence type="ECO:0000256" key="3">
    <source>
        <dbReference type="ARBA" id="ARBA00022664"/>
    </source>
</evidence>